<organism evidence="1 2">
    <name type="scientific">Ruminococcus callidus ATCC 27760</name>
    <dbReference type="NCBI Taxonomy" id="411473"/>
    <lineage>
        <taxon>Bacteria</taxon>
        <taxon>Bacillati</taxon>
        <taxon>Bacillota</taxon>
        <taxon>Clostridia</taxon>
        <taxon>Eubacteriales</taxon>
        <taxon>Oscillospiraceae</taxon>
        <taxon>Ruminococcus</taxon>
    </lineage>
</organism>
<evidence type="ECO:0000313" key="2">
    <source>
        <dbReference type="Proteomes" id="UP000016662"/>
    </source>
</evidence>
<gene>
    <name evidence="1" type="ORF">RUMCAL_03163</name>
</gene>
<dbReference type="HOGENOM" id="CLU_3204879_0_0_9"/>
<protein>
    <submittedName>
        <fullName evidence="1">Uncharacterized protein</fullName>
    </submittedName>
</protein>
<proteinExistence type="predicted"/>
<reference evidence="1 2" key="1">
    <citation type="submission" date="2013-07" db="EMBL/GenBank/DDBJ databases">
        <authorList>
            <person name="Weinstock G."/>
            <person name="Sodergren E."/>
            <person name="Wylie T."/>
            <person name="Fulton L."/>
            <person name="Fulton R."/>
            <person name="Fronick C."/>
            <person name="O'Laughlin M."/>
            <person name="Godfrey J."/>
            <person name="Miner T."/>
            <person name="Herter B."/>
            <person name="Appelbaum E."/>
            <person name="Cordes M."/>
            <person name="Lek S."/>
            <person name="Wollam A."/>
            <person name="Pepin K.H."/>
            <person name="Palsikar V.B."/>
            <person name="Mitreva M."/>
            <person name="Wilson R.K."/>
        </authorList>
    </citation>
    <scope>NUCLEOTIDE SEQUENCE [LARGE SCALE GENOMIC DNA]</scope>
    <source>
        <strain evidence="1 2">ATCC 27760</strain>
    </source>
</reference>
<comment type="caution">
    <text evidence="1">The sequence shown here is derived from an EMBL/GenBank/DDBJ whole genome shotgun (WGS) entry which is preliminary data.</text>
</comment>
<name>U2K7A0_9FIRM</name>
<sequence>MFQKKRLSVIPSLPRTEFLLTLLDKCQQLYAAGNPCQKHFNCNRH</sequence>
<accession>U2K7A0</accession>
<keyword evidence="2" id="KW-1185">Reference proteome</keyword>
<dbReference type="AlphaFoldDB" id="U2K7A0"/>
<dbReference type="EMBL" id="AWVF01000415">
    <property type="protein sequence ID" value="ERJ88137.1"/>
    <property type="molecule type" value="Genomic_DNA"/>
</dbReference>
<evidence type="ECO:0000313" key="1">
    <source>
        <dbReference type="EMBL" id="ERJ88137.1"/>
    </source>
</evidence>
<dbReference type="Proteomes" id="UP000016662">
    <property type="component" value="Unassembled WGS sequence"/>
</dbReference>
<dbReference type="STRING" id="411473.RUMCAL_03163"/>